<sequence>MTTDCRYHGAAPAPVQTAHNKNHKPGDCPIFIEFSEGMEWNRALGELI</sequence>
<dbReference type="RefSeq" id="WP_302077893.1">
    <property type="nucleotide sequence ID" value="NZ_JAUKWQ010000005.1"/>
</dbReference>
<organism evidence="2 3">
    <name type="scientific">Rhizobium oryzicola</name>
    <dbReference type="NCBI Taxonomy" id="1232668"/>
    <lineage>
        <taxon>Bacteria</taxon>
        <taxon>Pseudomonadati</taxon>
        <taxon>Pseudomonadota</taxon>
        <taxon>Alphaproteobacteria</taxon>
        <taxon>Hyphomicrobiales</taxon>
        <taxon>Rhizobiaceae</taxon>
        <taxon>Rhizobium/Agrobacterium group</taxon>
        <taxon>Rhizobium</taxon>
    </lineage>
</organism>
<evidence type="ECO:0000313" key="3">
    <source>
        <dbReference type="Proteomes" id="UP001169006"/>
    </source>
</evidence>
<dbReference type="Proteomes" id="UP001169006">
    <property type="component" value="Unassembled WGS sequence"/>
</dbReference>
<keyword evidence="3" id="KW-1185">Reference proteome</keyword>
<reference evidence="2" key="1">
    <citation type="journal article" date="2015" name="Int. J. Syst. Evol. Microbiol.">
        <title>Rhizobium oryzicola sp. nov., potential plant-growth-promoting endophytic bacteria isolated from rice roots.</title>
        <authorList>
            <person name="Zhang X.X."/>
            <person name="Gao J.S."/>
            <person name="Cao Y.H."/>
            <person name="Sheirdil R.A."/>
            <person name="Wang X.C."/>
            <person name="Zhang L."/>
        </authorList>
    </citation>
    <scope>NUCLEOTIDE SEQUENCE</scope>
    <source>
        <strain evidence="2">05753</strain>
    </source>
</reference>
<gene>
    <name evidence="2" type="ORF">Q2T52_16525</name>
</gene>
<reference evidence="2" key="2">
    <citation type="submission" date="2023-07" db="EMBL/GenBank/DDBJ databases">
        <authorList>
            <person name="Sun H."/>
        </authorList>
    </citation>
    <scope>NUCLEOTIDE SEQUENCE</scope>
    <source>
        <strain evidence="2">05753</strain>
    </source>
</reference>
<evidence type="ECO:0000313" key="2">
    <source>
        <dbReference type="EMBL" id="MDO1583693.1"/>
    </source>
</evidence>
<dbReference type="EMBL" id="JAUKWQ010000005">
    <property type="protein sequence ID" value="MDO1583693.1"/>
    <property type="molecule type" value="Genomic_DNA"/>
</dbReference>
<protein>
    <submittedName>
        <fullName evidence="2">Uncharacterized protein</fullName>
    </submittedName>
</protein>
<accession>A0ABT8SZ51</accession>
<proteinExistence type="predicted"/>
<feature type="region of interest" description="Disordered" evidence="1">
    <location>
        <begin position="1"/>
        <end position="22"/>
    </location>
</feature>
<comment type="caution">
    <text evidence="2">The sequence shown here is derived from an EMBL/GenBank/DDBJ whole genome shotgun (WGS) entry which is preliminary data.</text>
</comment>
<evidence type="ECO:0000256" key="1">
    <source>
        <dbReference type="SAM" id="MobiDB-lite"/>
    </source>
</evidence>
<name>A0ABT8SZ51_9HYPH</name>